<organism evidence="2 3">
    <name type="scientific">Blepharisma stoltei</name>
    <dbReference type="NCBI Taxonomy" id="1481888"/>
    <lineage>
        <taxon>Eukaryota</taxon>
        <taxon>Sar</taxon>
        <taxon>Alveolata</taxon>
        <taxon>Ciliophora</taxon>
        <taxon>Postciliodesmatophora</taxon>
        <taxon>Heterotrichea</taxon>
        <taxon>Heterotrichida</taxon>
        <taxon>Blepharismidae</taxon>
        <taxon>Blepharisma</taxon>
    </lineage>
</organism>
<gene>
    <name evidence="2" type="ORF">BSTOLATCC_MIC12789</name>
</gene>
<protein>
    <submittedName>
        <fullName evidence="2">Uncharacterized protein</fullName>
    </submittedName>
</protein>
<evidence type="ECO:0000256" key="1">
    <source>
        <dbReference type="SAM" id="Coils"/>
    </source>
</evidence>
<keyword evidence="3" id="KW-1185">Reference proteome</keyword>
<proteinExistence type="predicted"/>
<evidence type="ECO:0000313" key="3">
    <source>
        <dbReference type="Proteomes" id="UP001162131"/>
    </source>
</evidence>
<name>A0AAU9IZQ8_9CILI</name>
<accession>A0AAU9IZQ8</accession>
<comment type="caution">
    <text evidence="2">The sequence shown here is derived from an EMBL/GenBank/DDBJ whole genome shotgun (WGS) entry which is preliminary data.</text>
</comment>
<dbReference type="Proteomes" id="UP001162131">
    <property type="component" value="Unassembled WGS sequence"/>
</dbReference>
<feature type="coiled-coil region" evidence="1">
    <location>
        <begin position="279"/>
        <end position="306"/>
    </location>
</feature>
<keyword evidence="1" id="KW-0175">Coiled coil</keyword>
<sequence length="338" mass="40462">MIKEELLKFNEIPKSDYTLPSISTSRPRLSISPSDSSHNLAYQKLLNELNRSIHEQELKEINFKKYLQDEVEKDKLKQAERLKRKKQHAAFLQRQIEEKEAKQKCLKLEFLKPGISENFHGYPNIPETPKKEKRKRELSLQKYFKKDLDEQMEFQAKNHEYQKQENLKLENKIISDANNELDNQKIRMLETKKFHKEMLTESWNKSIQSKELAKKLEKIRIKGIKLPRVFEREETNFEKNNEKMMDELKDSSIDEKISSRRFMYRSTSMPEITPISKFIETSRQNLIEETENIEKYHDKIKRVINQTKHIRNYSNPSLKPTLIKNNGNIMRAVRKSHN</sequence>
<dbReference type="AlphaFoldDB" id="A0AAU9IZQ8"/>
<dbReference type="EMBL" id="CAJZBQ010000013">
    <property type="protein sequence ID" value="CAG9315011.1"/>
    <property type="molecule type" value="Genomic_DNA"/>
</dbReference>
<reference evidence="2" key="1">
    <citation type="submission" date="2021-09" db="EMBL/GenBank/DDBJ databases">
        <authorList>
            <consortium name="AG Swart"/>
            <person name="Singh M."/>
            <person name="Singh A."/>
            <person name="Seah K."/>
            <person name="Emmerich C."/>
        </authorList>
    </citation>
    <scope>NUCLEOTIDE SEQUENCE</scope>
    <source>
        <strain evidence="2">ATCC30299</strain>
    </source>
</reference>
<feature type="coiled-coil region" evidence="1">
    <location>
        <begin position="82"/>
        <end position="109"/>
    </location>
</feature>
<evidence type="ECO:0000313" key="2">
    <source>
        <dbReference type="EMBL" id="CAG9315011.1"/>
    </source>
</evidence>